<evidence type="ECO:0000256" key="1">
    <source>
        <dbReference type="ARBA" id="ARBA00022723"/>
    </source>
</evidence>
<feature type="domain" description="Zn(2)-C6 fungal-type" evidence="7">
    <location>
        <begin position="67"/>
        <end position="99"/>
    </location>
</feature>
<dbReference type="InterPro" id="IPR036864">
    <property type="entry name" value="Zn2-C6_fun-type_DNA-bd_sf"/>
</dbReference>
<proteinExistence type="predicted"/>
<keyword evidence="3" id="KW-0238">DNA-binding</keyword>
<evidence type="ECO:0000256" key="5">
    <source>
        <dbReference type="ARBA" id="ARBA00023242"/>
    </source>
</evidence>
<dbReference type="CDD" id="cd00067">
    <property type="entry name" value="GAL4"/>
    <property type="match status" value="1"/>
</dbReference>
<reference evidence="8" key="2">
    <citation type="journal article" date="2023" name="IMA Fungus">
        <title>Comparative genomic study of the Penicillium genus elucidates a diverse pangenome and 15 lateral gene transfer events.</title>
        <authorList>
            <person name="Petersen C."/>
            <person name="Sorensen T."/>
            <person name="Nielsen M.R."/>
            <person name="Sondergaard T.E."/>
            <person name="Sorensen J.L."/>
            <person name="Fitzpatrick D.A."/>
            <person name="Frisvad J.C."/>
            <person name="Nielsen K.L."/>
        </authorList>
    </citation>
    <scope>NUCLEOTIDE SEQUENCE</scope>
    <source>
        <strain evidence="8">IBT 15544</strain>
    </source>
</reference>
<gene>
    <name evidence="8" type="ORF">N7498_002206</name>
</gene>
<dbReference type="RefSeq" id="XP_058311612.1">
    <property type="nucleotide sequence ID" value="XM_058449268.1"/>
</dbReference>
<evidence type="ECO:0000313" key="9">
    <source>
        <dbReference type="Proteomes" id="UP001150904"/>
    </source>
</evidence>
<keyword evidence="4" id="KW-0804">Transcription</keyword>
<keyword evidence="1" id="KW-0479">Metal-binding</keyword>
<dbReference type="EMBL" id="JAPQKR010000005">
    <property type="protein sequence ID" value="KAJ5215799.1"/>
    <property type="molecule type" value="Genomic_DNA"/>
</dbReference>
<dbReference type="Pfam" id="PF00172">
    <property type="entry name" value="Zn_clus"/>
    <property type="match status" value="1"/>
</dbReference>
<dbReference type="GO" id="GO:0003677">
    <property type="term" value="F:DNA binding"/>
    <property type="evidence" value="ECO:0007669"/>
    <property type="project" value="UniProtKB-KW"/>
</dbReference>
<dbReference type="GO" id="GO:0008270">
    <property type="term" value="F:zinc ion binding"/>
    <property type="evidence" value="ECO:0007669"/>
    <property type="project" value="InterPro"/>
</dbReference>
<keyword evidence="2" id="KW-0805">Transcription regulation</keyword>
<feature type="region of interest" description="Disordered" evidence="6">
    <location>
        <begin position="196"/>
        <end position="224"/>
    </location>
</feature>
<dbReference type="GO" id="GO:0006351">
    <property type="term" value="P:DNA-templated transcription"/>
    <property type="evidence" value="ECO:0007669"/>
    <property type="project" value="InterPro"/>
</dbReference>
<dbReference type="PANTHER" id="PTHR47256:SF10">
    <property type="entry name" value="ZN(II)2CYS6 TRANSCRIPTION FACTOR (EUROFUNG)"/>
    <property type="match status" value="1"/>
</dbReference>
<dbReference type="Pfam" id="PF04082">
    <property type="entry name" value="Fungal_trans"/>
    <property type="match status" value="1"/>
</dbReference>
<reference evidence="8" key="1">
    <citation type="submission" date="2022-12" db="EMBL/GenBank/DDBJ databases">
        <authorList>
            <person name="Petersen C."/>
        </authorList>
    </citation>
    <scope>NUCLEOTIDE SEQUENCE</scope>
    <source>
        <strain evidence="8">IBT 15544</strain>
    </source>
</reference>
<dbReference type="PANTHER" id="PTHR47256">
    <property type="entry name" value="ZN(II)2CYS6 TRANSCRIPTION FACTOR (EUROFUNG)-RELATED"/>
    <property type="match status" value="1"/>
</dbReference>
<dbReference type="SMART" id="SM00066">
    <property type="entry name" value="GAL4"/>
    <property type="match status" value="1"/>
</dbReference>
<feature type="compositionally biased region" description="Basic and acidic residues" evidence="6">
    <location>
        <begin position="18"/>
        <end position="36"/>
    </location>
</feature>
<keyword evidence="9" id="KW-1185">Reference proteome</keyword>
<accession>A0A9W9NBE5</accession>
<dbReference type="GeneID" id="83176569"/>
<comment type="caution">
    <text evidence="8">The sequence shown here is derived from an EMBL/GenBank/DDBJ whole genome shotgun (WGS) entry which is preliminary data.</text>
</comment>
<dbReference type="Proteomes" id="UP001150904">
    <property type="component" value="Unassembled WGS sequence"/>
</dbReference>
<evidence type="ECO:0000313" key="8">
    <source>
        <dbReference type="EMBL" id="KAJ5215799.1"/>
    </source>
</evidence>
<feature type="compositionally biased region" description="Polar residues" evidence="6">
    <location>
        <begin position="1"/>
        <end position="16"/>
    </location>
</feature>
<evidence type="ECO:0000256" key="2">
    <source>
        <dbReference type="ARBA" id="ARBA00023015"/>
    </source>
</evidence>
<dbReference type="CDD" id="cd12148">
    <property type="entry name" value="fungal_TF_MHR"/>
    <property type="match status" value="1"/>
</dbReference>
<organism evidence="8 9">
    <name type="scientific">Penicillium cinerascens</name>
    <dbReference type="NCBI Taxonomy" id="70096"/>
    <lineage>
        <taxon>Eukaryota</taxon>
        <taxon>Fungi</taxon>
        <taxon>Dikarya</taxon>
        <taxon>Ascomycota</taxon>
        <taxon>Pezizomycotina</taxon>
        <taxon>Eurotiomycetes</taxon>
        <taxon>Eurotiomycetidae</taxon>
        <taxon>Eurotiales</taxon>
        <taxon>Aspergillaceae</taxon>
        <taxon>Penicillium</taxon>
    </lineage>
</organism>
<dbReference type="AlphaFoldDB" id="A0A9W9NBE5"/>
<feature type="region of interest" description="Disordered" evidence="6">
    <location>
        <begin position="1"/>
        <end position="44"/>
    </location>
</feature>
<keyword evidence="5" id="KW-0539">Nucleus</keyword>
<dbReference type="GO" id="GO:0000981">
    <property type="term" value="F:DNA-binding transcription factor activity, RNA polymerase II-specific"/>
    <property type="evidence" value="ECO:0007669"/>
    <property type="project" value="InterPro"/>
</dbReference>
<dbReference type="PROSITE" id="PS00463">
    <property type="entry name" value="ZN2_CY6_FUNGAL_1"/>
    <property type="match status" value="1"/>
</dbReference>
<dbReference type="SUPFAM" id="SSF57701">
    <property type="entry name" value="Zn2/Cys6 DNA-binding domain"/>
    <property type="match status" value="1"/>
</dbReference>
<evidence type="ECO:0000256" key="3">
    <source>
        <dbReference type="ARBA" id="ARBA00023125"/>
    </source>
</evidence>
<protein>
    <submittedName>
        <fullName evidence="8">Transcription factor</fullName>
    </submittedName>
</protein>
<dbReference type="InterPro" id="IPR007219">
    <property type="entry name" value="XnlR_reg_dom"/>
</dbReference>
<dbReference type="OrthoDB" id="2593732at2759"/>
<dbReference type="InterPro" id="IPR053187">
    <property type="entry name" value="Notoamide_regulator"/>
</dbReference>
<dbReference type="PROSITE" id="PS50048">
    <property type="entry name" value="ZN2_CY6_FUNGAL_2"/>
    <property type="match status" value="1"/>
</dbReference>
<dbReference type="InterPro" id="IPR001138">
    <property type="entry name" value="Zn2Cys6_DnaBD"/>
</dbReference>
<dbReference type="Gene3D" id="4.10.240.10">
    <property type="entry name" value="Zn(2)-C6 fungal-type DNA-binding domain"/>
    <property type="match status" value="1"/>
</dbReference>
<evidence type="ECO:0000256" key="4">
    <source>
        <dbReference type="ARBA" id="ARBA00023163"/>
    </source>
</evidence>
<name>A0A9W9NBE5_9EURO</name>
<evidence type="ECO:0000259" key="7">
    <source>
        <dbReference type="PROSITE" id="PS50048"/>
    </source>
</evidence>
<evidence type="ECO:0000256" key="6">
    <source>
        <dbReference type="SAM" id="MobiDB-lite"/>
    </source>
</evidence>
<sequence>MAVDSQSAGKVTTRHNSALREADQSADERMSHHDNSKQFPALAPGPSRIFAPQPAMAVNRPKKNSTACQACKLAKRKCSGVPSPCKACVSAGAEADCHFDPSRDLRRKVAVKRTIKELNDYKDLLESLLAAIRSEPLDKLNDLMVLIRSNASMRDIACAVGSPVTKFTDSKTLSTASLATMSEDGDQHFDSSYMEQLETKHRRPSGPDQIPILPEEDDPKGSPRAAFHPYARVTLESLCDIPLYKVPARPWTDVTDDDDFVSHLVSLYFTWDHPCAQFLDQGIFIDHMKRGDPGSHFCTPLLVNSLLSVASAYSDSPDAFSNTDDTFSRGQHFFQEAEKLWTAQRGRQTLSNIQALLMMCSVLLSQGKVRQGWFLLRQAAQMGQDMGLLMLPRVIQPSRKDMGLFVLPGVAWASDDEIKNEDEDEGIMSPEMERIRTITAWGIFNLNLQMSMKLRKVTSLPPPIYNVLIGGDADFEWTPYPRSNQIIYSTKLAHLPQLRQGMAELTDIVAHVQELLYDQSLTTSIHDLSEKAEDPYQRLQGWLANWPDTPQIEKEPIPHVLILRIKCHQAIMNLLEMLIQRDFQGSMTKALQQKWGQEAEEMAQCLRIHRQSYGLKYIPSQVVDAVQSSLRVLVHQLDTEEASHAFIEFCRFGMAMSRTFKPTADAIHAIKSLLQRGTVSLPIEAIAVLDESELRRSPEA</sequence>